<accession>A0A0J6XZ54</accession>
<evidence type="ECO:0000313" key="3">
    <source>
        <dbReference type="EMBL" id="KMP00029.1"/>
    </source>
</evidence>
<reference evidence="4" key="1">
    <citation type="journal article" date="2010" name="Genome Res.">
        <title>Population genomic sequencing of Coccidioides fungi reveals recent hybridization and transposon control.</title>
        <authorList>
            <person name="Neafsey D.E."/>
            <person name="Barker B.M."/>
            <person name="Sharpton T.J."/>
            <person name="Stajich J.E."/>
            <person name="Park D.J."/>
            <person name="Whiston E."/>
            <person name="Hung C.-Y."/>
            <person name="McMahan C."/>
            <person name="White J."/>
            <person name="Sykes S."/>
            <person name="Heiman D."/>
            <person name="Young S."/>
            <person name="Zeng Q."/>
            <person name="Abouelleil A."/>
            <person name="Aftuck L."/>
            <person name="Bessette D."/>
            <person name="Brown A."/>
            <person name="FitzGerald M."/>
            <person name="Lui A."/>
            <person name="Macdonald J.P."/>
            <person name="Priest M."/>
            <person name="Orbach M.J."/>
            <person name="Galgiani J.N."/>
            <person name="Kirkland T.N."/>
            <person name="Cole G.T."/>
            <person name="Birren B.W."/>
            <person name="Henn M.R."/>
            <person name="Taylor J.W."/>
            <person name="Rounsley S.D."/>
        </authorList>
    </citation>
    <scope>NUCLEOTIDE SEQUENCE [LARGE SCALE GENOMIC DNA]</scope>
    <source>
        <strain evidence="4">RMSCC 2394</strain>
    </source>
</reference>
<dbReference type="OrthoDB" id="5362269at2759"/>
<feature type="compositionally biased region" description="Pro residues" evidence="1">
    <location>
        <begin position="297"/>
        <end position="309"/>
    </location>
</feature>
<proteinExistence type="predicted"/>
<feature type="compositionally biased region" description="Polar residues" evidence="1">
    <location>
        <begin position="199"/>
        <end position="209"/>
    </location>
</feature>
<feature type="signal peptide" evidence="2">
    <location>
        <begin position="1"/>
        <end position="21"/>
    </location>
</feature>
<gene>
    <name evidence="3" type="ORF">CIRG_00171</name>
</gene>
<protein>
    <submittedName>
        <fullName evidence="3">Uncharacterized protein</fullName>
    </submittedName>
</protein>
<feature type="compositionally biased region" description="Pro residues" evidence="1">
    <location>
        <begin position="262"/>
        <end position="273"/>
    </location>
</feature>
<feature type="compositionally biased region" description="Pro residues" evidence="1">
    <location>
        <begin position="228"/>
        <end position="240"/>
    </location>
</feature>
<feature type="chain" id="PRO_5005284846" evidence="2">
    <location>
        <begin position="22"/>
        <end position="389"/>
    </location>
</feature>
<evidence type="ECO:0000256" key="2">
    <source>
        <dbReference type="SAM" id="SignalP"/>
    </source>
</evidence>
<dbReference type="AlphaFoldDB" id="A0A0J6XZ54"/>
<feature type="region of interest" description="Disordered" evidence="1">
    <location>
        <begin position="152"/>
        <end position="344"/>
    </location>
</feature>
<dbReference type="Proteomes" id="UP000054565">
    <property type="component" value="Unassembled WGS sequence"/>
</dbReference>
<name>A0A0J6XZ54_COCIT</name>
<organism evidence="3 4">
    <name type="scientific">Coccidioides immitis RMSCC 2394</name>
    <dbReference type="NCBI Taxonomy" id="404692"/>
    <lineage>
        <taxon>Eukaryota</taxon>
        <taxon>Fungi</taxon>
        <taxon>Dikarya</taxon>
        <taxon>Ascomycota</taxon>
        <taxon>Pezizomycotina</taxon>
        <taxon>Eurotiomycetes</taxon>
        <taxon>Eurotiomycetidae</taxon>
        <taxon>Onygenales</taxon>
        <taxon>Onygenaceae</taxon>
        <taxon>Coccidioides</taxon>
    </lineage>
</organism>
<dbReference type="STRING" id="404692.A0A0J6XZ54"/>
<keyword evidence="2" id="KW-0732">Signal</keyword>
<evidence type="ECO:0000313" key="4">
    <source>
        <dbReference type="Proteomes" id="UP000054565"/>
    </source>
</evidence>
<feature type="compositionally biased region" description="Pro residues" evidence="1">
    <location>
        <begin position="332"/>
        <end position="344"/>
    </location>
</feature>
<dbReference type="EMBL" id="DS028093">
    <property type="protein sequence ID" value="KMP00029.1"/>
    <property type="molecule type" value="Genomic_DNA"/>
</dbReference>
<evidence type="ECO:0000256" key="1">
    <source>
        <dbReference type="SAM" id="MobiDB-lite"/>
    </source>
</evidence>
<sequence length="389" mass="40893">MVLNQWVVVSVLSVLHGHALAFPRPEYIPPSPGGGSCMYAGLPHSHYNLPFLADHLDSSDGDHGDCSSLCTTTSSWTGIATSVSDFGAFKSSLDAKYGTEPSSGDRIPVHTTAFSFPGAGYITAYGYYNSKALSSAGYKIISGVTTITGPCEPTATLPPSPTGSACEPHGHPPRDNTPGDDECEPHGDHWHCPPGVPEPTTSTTASQPTNGPPADECEPHGDHWHCPPGVPEPTTPPPASQPTNSAPAGECEPHGDHWHCPPGVPEPTTPPRSSPSQTNGPPADECEPHGDHWHCPPGVPEPTTPPPASQPTNSAPAGECEPHGDHWALSPPASPNPPLHPRQPLHPPLILYSMAPARRTSSIISFNGRPGRFGHRMGSTIVLVWTDVK</sequence>